<dbReference type="GO" id="GO:0016020">
    <property type="term" value="C:membrane"/>
    <property type="evidence" value="ECO:0007669"/>
    <property type="project" value="UniProtKB-SubCell"/>
</dbReference>
<protein>
    <submittedName>
        <fullName evidence="9">Uncharacterized protein</fullName>
    </submittedName>
</protein>
<dbReference type="AlphaFoldDB" id="A0A914UV09"/>
<dbReference type="WBParaSite" id="PSAMB.scaffold12869size2542.g35137.t1">
    <property type="protein sequence ID" value="PSAMB.scaffold12869size2542.g35137.t1"/>
    <property type="gene ID" value="PSAMB.scaffold12869size2542.g35137"/>
</dbReference>
<feature type="transmembrane region" description="Helical" evidence="7">
    <location>
        <begin position="131"/>
        <end position="151"/>
    </location>
</feature>
<feature type="transmembrane region" description="Helical" evidence="7">
    <location>
        <begin position="193"/>
        <end position="210"/>
    </location>
</feature>
<evidence type="ECO:0000313" key="9">
    <source>
        <dbReference type="WBParaSite" id="PSAMB.scaffold12869size2542.g35137.t1"/>
    </source>
</evidence>
<feature type="transmembrane region" description="Helical" evidence="7">
    <location>
        <begin position="163"/>
        <end position="187"/>
    </location>
</feature>
<name>A0A914UV09_9BILA</name>
<evidence type="ECO:0000256" key="7">
    <source>
        <dbReference type="SAM" id="Phobius"/>
    </source>
</evidence>
<feature type="transmembrane region" description="Helical" evidence="7">
    <location>
        <begin position="231"/>
        <end position="250"/>
    </location>
</feature>
<comment type="similarity">
    <text evidence="2">Belongs to the ADIPOR family.</text>
</comment>
<proteinExistence type="inferred from homology"/>
<comment type="subcellular location">
    <subcellularLocation>
        <location evidence="1">Membrane</location>
        <topology evidence="1">Multi-pass membrane protein</topology>
    </subcellularLocation>
</comment>
<dbReference type="GO" id="GO:0038023">
    <property type="term" value="F:signaling receptor activity"/>
    <property type="evidence" value="ECO:0007669"/>
    <property type="project" value="TreeGrafter"/>
</dbReference>
<evidence type="ECO:0000313" key="8">
    <source>
        <dbReference type="Proteomes" id="UP000887566"/>
    </source>
</evidence>
<evidence type="ECO:0000256" key="1">
    <source>
        <dbReference type="ARBA" id="ARBA00004141"/>
    </source>
</evidence>
<keyword evidence="5 7" id="KW-0472">Membrane</keyword>
<dbReference type="InterPro" id="IPR004254">
    <property type="entry name" value="AdipoR/HlyIII-related"/>
</dbReference>
<keyword evidence="8" id="KW-1185">Reference proteome</keyword>
<keyword evidence="4 7" id="KW-1133">Transmembrane helix</keyword>
<accession>A0A914UV09</accession>
<dbReference type="Pfam" id="PF03006">
    <property type="entry name" value="HlyIII"/>
    <property type="match status" value="1"/>
</dbReference>
<organism evidence="8 9">
    <name type="scientific">Plectus sambesii</name>
    <dbReference type="NCBI Taxonomy" id="2011161"/>
    <lineage>
        <taxon>Eukaryota</taxon>
        <taxon>Metazoa</taxon>
        <taxon>Ecdysozoa</taxon>
        <taxon>Nematoda</taxon>
        <taxon>Chromadorea</taxon>
        <taxon>Plectida</taxon>
        <taxon>Plectina</taxon>
        <taxon>Plectoidea</taxon>
        <taxon>Plectidae</taxon>
        <taxon>Plectus</taxon>
    </lineage>
</organism>
<keyword evidence="3 7" id="KW-0812">Transmembrane</keyword>
<dbReference type="GO" id="GO:0046872">
    <property type="term" value="F:metal ion binding"/>
    <property type="evidence" value="ECO:0007669"/>
    <property type="project" value="UniProtKB-KW"/>
</dbReference>
<dbReference type="PANTHER" id="PTHR20855:SF15">
    <property type="entry name" value="PROGESTIN AND ADIPOQ RECEPTOR FAMILY MEMBER 3"/>
    <property type="match status" value="1"/>
</dbReference>
<evidence type="ECO:0000256" key="3">
    <source>
        <dbReference type="ARBA" id="ARBA00022692"/>
    </source>
</evidence>
<evidence type="ECO:0000256" key="2">
    <source>
        <dbReference type="ARBA" id="ARBA00007018"/>
    </source>
</evidence>
<feature type="binding site" evidence="6">
    <location>
        <position position="300"/>
    </location>
    <ligand>
        <name>Zn(2+)</name>
        <dbReference type="ChEBI" id="CHEBI:29105"/>
    </ligand>
</feature>
<feature type="transmembrane region" description="Helical" evidence="7">
    <location>
        <begin position="262"/>
        <end position="282"/>
    </location>
</feature>
<dbReference type="PANTHER" id="PTHR20855">
    <property type="entry name" value="ADIPOR/PROGESTIN RECEPTOR-RELATED"/>
    <property type="match status" value="1"/>
</dbReference>
<sequence length="307" mass="35622">MRLKTTFRLQNVRERGVRLRQLATETFLVKSDDDCELCQKKTVCVTHRTFALVSKEQLDEPMWLNPYVHCGYRPTQLPPVLCLKSSLQWNNETVNIWSHVIGLLYFTWCQLYDNAVSLPQMGAKWEDHVVFTGSALCSQICMFMSACYHIFGCTSPIARQWWLTMDVMGISAGLMGIYFSGIYYAFYCFPTCLTFYMSLFILLLLITLLAPMHCDYLTPKFFNKRMGYYHFVYAAVVLYGIIPTIHWIGLEGGLDSTLVSRFLPNVLTVYGLTGVAFAFYALMVPERWRPGYFDIVGWSHQWWHLLI</sequence>
<reference evidence="9" key="1">
    <citation type="submission" date="2022-11" db="UniProtKB">
        <authorList>
            <consortium name="WormBaseParasite"/>
        </authorList>
    </citation>
    <scope>IDENTIFICATION</scope>
</reference>
<evidence type="ECO:0000256" key="6">
    <source>
        <dbReference type="PIRSR" id="PIRSR604254-1"/>
    </source>
</evidence>
<keyword evidence="6" id="KW-0862">Zinc</keyword>
<keyword evidence="6" id="KW-0479">Metal-binding</keyword>
<feature type="binding site" evidence="6">
    <location>
        <position position="304"/>
    </location>
    <ligand>
        <name>Zn(2+)</name>
        <dbReference type="ChEBI" id="CHEBI:29105"/>
    </ligand>
</feature>
<evidence type="ECO:0000256" key="5">
    <source>
        <dbReference type="ARBA" id="ARBA00023136"/>
    </source>
</evidence>
<dbReference type="Proteomes" id="UP000887566">
    <property type="component" value="Unplaced"/>
</dbReference>
<evidence type="ECO:0000256" key="4">
    <source>
        <dbReference type="ARBA" id="ARBA00022989"/>
    </source>
</evidence>
<feature type="binding site" evidence="6">
    <location>
        <position position="149"/>
    </location>
    <ligand>
        <name>Zn(2+)</name>
        <dbReference type="ChEBI" id="CHEBI:29105"/>
    </ligand>
</feature>